<evidence type="ECO:0000256" key="5">
    <source>
        <dbReference type="ARBA" id="ARBA00022741"/>
    </source>
</evidence>
<dbReference type="FunFam" id="3.40.50.300:FF:000193">
    <property type="entry name" value="Probable Elongation factor 3"/>
    <property type="match status" value="1"/>
</dbReference>
<dbReference type="GO" id="GO:0005737">
    <property type="term" value="C:cytoplasm"/>
    <property type="evidence" value="ECO:0007669"/>
    <property type="project" value="UniProtKB-SubCell"/>
</dbReference>
<evidence type="ECO:0000256" key="1">
    <source>
        <dbReference type="ARBA" id="ARBA00004496"/>
    </source>
</evidence>
<sequence length="1236" mass="135327">MTIVGNGPQEAQTAAAPDAVKDITSKFASGLSLEEASEFSRLVNDLGVETFQTSGVLESLESSLTNAEGTGAFQAYKALAQNGEKWAEPFMVNLFPSVAANVGSNDAAKEAGAALISKLFATADTDMSAIAKMINDLGADNASALGLVQVIEAALNSDSKAAALSNFGILCQGADAWVIDMVVPLFSVVSGSFGAEGIQEAAEAASRGYLQKLVELGRAEDVVNIVKTIGVTGIKFSGLVDAMAAAAEAGPAGFLATFNALLGEQARWLEPLLIGSLPSLVSLFGHKEAEIADAVAPAGKALFAFVNPQVAKPLLEVLFAGLEKTQNFKNKAGCALLIADYAELYPAEVGLHMFDIVRELSVTVQDTKRQVKDASTEAFNRVGATISNVDIQALIPVLLKAYAKPVTETVKALDKLLSTTFVNTVCQGTLGIIVPFLLRSFAERKTVMKRRSAVVVDSMCKLVNDPRDAAVFYPIIEPVLKRCIDEVAIEEIRNTCERSLATLNGVMGDALEKKEAMMTVEQMQAKMTEIILKHTDSIAGYEDVIAYVSVIAHHLVDRENNDSAYWASNLLPYLAELIPADKASAVVDEMIVGLVVVKEAEKDDYDDEEDLCNNEFSLAFASRVLLHQTRLHLKKGRKYGLVGPNGAGKSTLMISIANGSLQGFPAELRTVYVEHSIQADDADTPCVDYVLNDPKVQSSNKDRSDVEEGLRAVGFSDHLMNGPIEALSGGWRMKLALTRAMLTDPDMLLLDEPTNHLDVNAVAWITNYIQELKEVTCLMVSHDTKFLDNVCSDIMHYEPNLKLKRYRGNLSEFVKQYPAAKAYYELSATEEEMWKFPTPGPLEGVKSTTKAILSYRGLSFQYKTAERPQLTDVNVQCSLASRIAVVGANGAGKSTLIKLMVGELDPVKDSLELPGYDKAEFYKHPNLRVAYVAQHAFHHVEQHMEKSPVEYIEWRFHGGIDKEQAAKEQIQLTEEEEAALRARAKAEKRGEAEELKARRQGKREYEYEVVWVGGILPPSWVGRKELEEMGYGKMIQAFDEQIAMEQAQGQVKLTHGNIEKHLSEFGLGPEHASHGKIGGLSGGQKVKVVLAAAMWNKPHLLILDEPTNFLDRDSLGCLAEAIKTFGGGVLMITHSREFYEALCPERWFLEAGKLTSEGAEWMEAVELARKRAEREAKKQLPKQDEEKFDSMGNLVVEKKAVQEMDRKQKKALMKKRKEMLKAGEDTYEIDELLGLL</sequence>
<keyword evidence="4" id="KW-0677">Repeat</keyword>
<reference evidence="8" key="1">
    <citation type="submission" date="2021-01" db="EMBL/GenBank/DDBJ databases">
        <authorList>
            <person name="Corre E."/>
            <person name="Pelletier E."/>
            <person name="Niang G."/>
            <person name="Scheremetjew M."/>
            <person name="Finn R."/>
            <person name="Kale V."/>
            <person name="Holt S."/>
            <person name="Cochrane G."/>
            <person name="Meng A."/>
            <person name="Brown T."/>
            <person name="Cohen L."/>
        </authorList>
    </citation>
    <scope>NUCLEOTIDE SEQUENCE</scope>
    <source>
        <strain evidence="8">CCMP3107</strain>
    </source>
</reference>
<dbReference type="InterPro" id="IPR003593">
    <property type="entry name" value="AAA+_ATPase"/>
</dbReference>
<dbReference type="InterPro" id="IPR047036">
    <property type="entry name" value="EF3_4HB_sf"/>
</dbReference>
<feature type="domain" description="ABC transporter" evidence="7">
    <location>
        <begin position="611"/>
        <end position="824"/>
    </location>
</feature>
<comment type="subcellular location">
    <subcellularLocation>
        <location evidence="1">Cytoplasm</location>
    </subcellularLocation>
</comment>
<dbReference type="PROSITE" id="PS00211">
    <property type="entry name" value="ABC_TRANSPORTER_1"/>
    <property type="match status" value="1"/>
</dbReference>
<dbReference type="InterPro" id="IPR050611">
    <property type="entry name" value="ABCF"/>
</dbReference>
<dbReference type="InterPro" id="IPR027417">
    <property type="entry name" value="P-loop_NTPase"/>
</dbReference>
<protein>
    <recommendedName>
        <fullName evidence="7">ABC transporter domain-containing protein</fullName>
    </recommendedName>
</protein>
<dbReference type="SMART" id="SM00382">
    <property type="entry name" value="AAA"/>
    <property type="match status" value="2"/>
</dbReference>
<dbReference type="InterPro" id="IPR011989">
    <property type="entry name" value="ARM-like"/>
</dbReference>
<dbReference type="UniPathway" id="UPA00345"/>
<dbReference type="EMBL" id="HBIU01039603">
    <property type="protein sequence ID" value="CAE0639230.1"/>
    <property type="molecule type" value="Transcribed_RNA"/>
</dbReference>
<dbReference type="AlphaFoldDB" id="A0A7S3Y2T3"/>
<dbReference type="Pfam" id="PF24987">
    <property type="entry name" value="HEAT_EF3_N"/>
    <property type="match status" value="1"/>
</dbReference>
<dbReference type="InterPro" id="IPR003439">
    <property type="entry name" value="ABC_transporter-like_ATP-bd"/>
</dbReference>
<dbReference type="PROSITE" id="PS50893">
    <property type="entry name" value="ABC_TRANSPORTER_2"/>
    <property type="match status" value="2"/>
</dbReference>
<dbReference type="SUPFAM" id="SSF48371">
    <property type="entry name" value="ARM repeat"/>
    <property type="match status" value="1"/>
</dbReference>
<name>A0A7S3Y2T3_HETAK</name>
<feature type="domain" description="ABC transporter" evidence="7">
    <location>
        <begin position="853"/>
        <end position="1176"/>
    </location>
</feature>
<comment type="similarity">
    <text evidence="2">Belongs to the ABC transporter superfamily. ABCF family. EF3 subfamily.</text>
</comment>
<evidence type="ECO:0000256" key="4">
    <source>
        <dbReference type="ARBA" id="ARBA00022737"/>
    </source>
</evidence>
<dbReference type="InterPro" id="IPR040533">
    <property type="entry name" value="EF3_4HB"/>
</dbReference>
<dbReference type="SUPFAM" id="SSF52540">
    <property type="entry name" value="P-loop containing nucleoside triphosphate hydrolases"/>
    <property type="match status" value="2"/>
</dbReference>
<dbReference type="CDD" id="cd03221">
    <property type="entry name" value="ABCF_EF-3"/>
    <property type="match status" value="1"/>
</dbReference>
<evidence type="ECO:0000313" key="8">
    <source>
        <dbReference type="EMBL" id="CAE0639230.1"/>
    </source>
</evidence>
<keyword evidence="5" id="KW-0547">Nucleotide-binding</keyword>
<evidence type="ECO:0000259" key="7">
    <source>
        <dbReference type="PROSITE" id="PS50893"/>
    </source>
</evidence>
<dbReference type="Pfam" id="PF24984">
    <property type="entry name" value="HEAT_EF3_GNC1"/>
    <property type="match status" value="1"/>
</dbReference>
<evidence type="ECO:0000256" key="6">
    <source>
        <dbReference type="ARBA" id="ARBA00022840"/>
    </source>
</evidence>
<evidence type="ECO:0000256" key="2">
    <source>
        <dbReference type="ARBA" id="ARBA00011054"/>
    </source>
</evidence>
<dbReference type="Gene3D" id="1.25.10.10">
    <property type="entry name" value="Leucine-rich Repeat Variant"/>
    <property type="match status" value="1"/>
</dbReference>
<dbReference type="GO" id="GO:0016887">
    <property type="term" value="F:ATP hydrolysis activity"/>
    <property type="evidence" value="ECO:0007669"/>
    <property type="project" value="InterPro"/>
</dbReference>
<gene>
    <name evidence="8" type="ORF">HAKA00212_LOCUS18044</name>
</gene>
<dbReference type="PANTHER" id="PTHR19211:SF127">
    <property type="entry name" value="ABC TRANSPORTER DOMAIN-CONTAINING PROTEIN"/>
    <property type="match status" value="1"/>
</dbReference>
<dbReference type="Pfam" id="PF00005">
    <property type="entry name" value="ABC_tran"/>
    <property type="match status" value="2"/>
</dbReference>
<proteinExistence type="inferred from homology"/>
<keyword evidence="6" id="KW-0067">ATP-binding</keyword>
<dbReference type="InterPro" id="IPR016024">
    <property type="entry name" value="ARM-type_fold"/>
</dbReference>
<dbReference type="InterPro" id="IPR047038">
    <property type="entry name" value="eEF3_chromodomain-like_sf"/>
</dbReference>
<dbReference type="GO" id="GO:0003746">
    <property type="term" value="F:translation elongation factor activity"/>
    <property type="evidence" value="ECO:0007669"/>
    <property type="project" value="UniProtKB-ARBA"/>
</dbReference>
<organism evidence="8">
    <name type="scientific">Heterosigma akashiwo</name>
    <name type="common">Chromophytic alga</name>
    <name type="synonym">Heterosigma carterae</name>
    <dbReference type="NCBI Taxonomy" id="2829"/>
    <lineage>
        <taxon>Eukaryota</taxon>
        <taxon>Sar</taxon>
        <taxon>Stramenopiles</taxon>
        <taxon>Ochrophyta</taxon>
        <taxon>Raphidophyceae</taxon>
        <taxon>Chattonellales</taxon>
        <taxon>Chattonellaceae</taxon>
        <taxon>Heterosigma</taxon>
    </lineage>
</organism>
<evidence type="ECO:0000256" key="3">
    <source>
        <dbReference type="ARBA" id="ARBA00022490"/>
    </source>
</evidence>
<dbReference type="Gene3D" id="1.20.1390.20">
    <property type="match status" value="1"/>
</dbReference>
<dbReference type="InterPro" id="IPR017871">
    <property type="entry name" value="ABC_transporter-like_CS"/>
</dbReference>
<dbReference type="Pfam" id="PF17947">
    <property type="entry name" value="4HB"/>
    <property type="match status" value="1"/>
</dbReference>
<dbReference type="GO" id="GO:0005524">
    <property type="term" value="F:ATP binding"/>
    <property type="evidence" value="ECO:0007669"/>
    <property type="project" value="UniProtKB-KW"/>
</dbReference>
<keyword evidence="3" id="KW-0963">Cytoplasm</keyword>
<dbReference type="Gene3D" id="3.40.50.300">
    <property type="entry name" value="P-loop containing nucleotide triphosphate hydrolases"/>
    <property type="match status" value="2"/>
</dbReference>
<accession>A0A7S3Y2T3</accession>
<dbReference type="PANTHER" id="PTHR19211">
    <property type="entry name" value="ATP-BINDING TRANSPORT PROTEIN-RELATED"/>
    <property type="match status" value="1"/>
</dbReference>
<dbReference type="Gene3D" id="2.40.50.990">
    <property type="match status" value="1"/>
</dbReference>